<feature type="compositionally biased region" description="Polar residues" evidence="7">
    <location>
        <begin position="770"/>
        <end position="779"/>
    </location>
</feature>
<evidence type="ECO:0000256" key="1">
    <source>
        <dbReference type="ARBA" id="ARBA00022485"/>
    </source>
</evidence>
<dbReference type="Pfam" id="PF04055">
    <property type="entry name" value="Radical_SAM"/>
    <property type="match status" value="1"/>
</dbReference>
<reference evidence="9 10" key="1">
    <citation type="submission" date="2018-05" db="EMBL/GenBank/DDBJ databases">
        <title>complete genome sequence of Aquabacterium olei NBRC 110486.</title>
        <authorList>
            <person name="Tang B."/>
            <person name="Chang J."/>
            <person name="Zhang L."/>
            <person name="Yang H."/>
        </authorList>
    </citation>
    <scope>NUCLEOTIDE SEQUENCE [LARGE SCALE GENOMIC DNA]</scope>
    <source>
        <strain evidence="9 10">NBRC 110486</strain>
    </source>
</reference>
<evidence type="ECO:0000256" key="6">
    <source>
        <dbReference type="HAMAP-Rule" id="MF_01251"/>
    </source>
</evidence>
<dbReference type="GO" id="GO:0051539">
    <property type="term" value="F:4 iron, 4 sulfur cluster binding"/>
    <property type="evidence" value="ECO:0007669"/>
    <property type="project" value="UniProtKB-KW"/>
</dbReference>
<feature type="binding site" evidence="6">
    <location>
        <position position="461"/>
    </location>
    <ligand>
        <name>[4Fe-4S] cluster</name>
        <dbReference type="ChEBI" id="CHEBI:49883"/>
        <note>4Fe-4S-S-AdoMet</note>
    </ligand>
</feature>
<accession>A0A2U8FNS8</accession>
<dbReference type="SFLD" id="SFLDG01082">
    <property type="entry name" value="B12-binding_domain_containing"/>
    <property type="match status" value="1"/>
</dbReference>
<dbReference type="OrthoDB" id="9803479at2"/>
<comment type="cofactor">
    <cofactor evidence="6">
        <name>[4Fe-4S] cluster</name>
        <dbReference type="ChEBI" id="CHEBI:49883"/>
    </cofactor>
    <text evidence="6">Binds 1 [4Fe-4S] cluster. The cluster is coordinated with 3 cysteines and an exchangeable S-adenosyl-L-methionine.</text>
</comment>
<dbReference type="InterPro" id="IPR023404">
    <property type="entry name" value="rSAM_horseshoe"/>
</dbReference>
<keyword evidence="3 6" id="KW-0479">Metal-binding</keyword>
<dbReference type="EMBL" id="CP029210">
    <property type="protein sequence ID" value="AWI52711.1"/>
    <property type="molecule type" value="Genomic_DNA"/>
</dbReference>
<dbReference type="AlphaFoldDB" id="A0A2U8FNS8"/>
<feature type="binding site" evidence="6">
    <location>
        <position position="464"/>
    </location>
    <ligand>
        <name>[4Fe-4S] cluster</name>
        <dbReference type="ChEBI" id="CHEBI:49883"/>
        <note>4Fe-4S-S-AdoMet</note>
    </ligand>
</feature>
<organism evidence="9 10">
    <name type="scientific">Aquabacterium olei</name>
    <dbReference type="NCBI Taxonomy" id="1296669"/>
    <lineage>
        <taxon>Bacteria</taxon>
        <taxon>Pseudomonadati</taxon>
        <taxon>Pseudomonadota</taxon>
        <taxon>Betaproteobacteria</taxon>
        <taxon>Burkholderiales</taxon>
        <taxon>Aquabacterium</taxon>
    </lineage>
</organism>
<dbReference type="Proteomes" id="UP000244892">
    <property type="component" value="Chromosome"/>
</dbReference>
<feature type="binding site" evidence="6">
    <location>
        <position position="457"/>
    </location>
    <ligand>
        <name>[4Fe-4S] cluster</name>
        <dbReference type="ChEBI" id="CHEBI:49883"/>
        <note>4Fe-4S-S-AdoMet</note>
    </ligand>
</feature>
<proteinExistence type="inferred from homology"/>
<evidence type="ECO:0000256" key="4">
    <source>
        <dbReference type="ARBA" id="ARBA00023004"/>
    </source>
</evidence>
<feature type="domain" description="Radical SAM core" evidence="8">
    <location>
        <begin position="443"/>
        <end position="724"/>
    </location>
</feature>
<dbReference type="HAMAP" id="MF_01251">
    <property type="entry name" value="UPF0313"/>
    <property type="match status" value="1"/>
</dbReference>
<dbReference type="InterPro" id="IPR006638">
    <property type="entry name" value="Elp3/MiaA/NifB-like_rSAM"/>
</dbReference>
<dbReference type="InterPro" id="IPR007197">
    <property type="entry name" value="rSAM"/>
</dbReference>
<dbReference type="PROSITE" id="PS51918">
    <property type="entry name" value="RADICAL_SAM"/>
    <property type="match status" value="1"/>
</dbReference>
<dbReference type="SMART" id="SM00729">
    <property type="entry name" value="Elp3"/>
    <property type="match status" value="1"/>
</dbReference>
<evidence type="ECO:0000313" key="9">
    <source>
        <dbReference type="EMBL" id="AWI52711.1"/>
    </source>
</evidence>
<name>A0A2U8FNS8_9BURK</name>
<evidence type="ECO:0000259" key="8">
    <source>
        <dbReference type="PROSITE" id="PS51918"/>
    </source>
</evidence>
<feature type="region of interest" description="Disordered" evidence="7">
    <location>
        <begin position="748"/>
        <end position="857"/>
    </location>
</feature>
<dbReference type="Pfam" id="PF08497">
    <property type="entry name" value="Radical_SAM_N"/>
    <property type="match status" value="1"/>
</dbReference>
<dbReference type="InterPro" id="IPR013704">
    <property type="entry name" value="UPF0313_N"/>
</dbReference>
<dbReference type="GO" id="GO:0003824">
    <property type="term" value="F:catalytic activity"/>
    <property type="evidence" value="ECO:0007669"/>
    <property type="project" value="InterPro"/>
</dbReference>
<dbReference type="SUPFAM" id="SSF102114">
    <property type="entry name" value="Radical SAM enzymes"/>
    <property type="match status" value="1"/>
</dbReference>
<dbReference type="InterPro" id="IPR020612">
    <property type="entry name" value="Methylthiotransferase_CS"/>
</dbReference>
<dbReference type="InterPro" id="IPR024560">
    <property type="entry name" value="UPF0313_C"/>
</dbReference>
<keyword evidence="4 6" id="KW-0408">Iron</keyword>
<dbReference type="PANTHER" id="PTHR32331:SF0">
    <property type="entry name" value="UPF0313 PROTEIN YGIQ"/>
    <property type="match status" value="1"/>
</dbReference>
<dbReference type="NCBIfam" id="TIGR03904">
    <property type="entry name" value="SAM_YgiQ"/>
    <property type="match status" value="1"/>
</dbReference>
<gene>
    <name evidence="9" type="ORF">DEH84_04205</name>
</gene>
<keyword evidence="5 6" id="KW-0411">Iron-sulfur</keyword>
<protein>
    <submittedName>
        <fullName evidence="9">YgiQ family radical SAM protein</fullName>
    </submittedName>
</protein>
<dbReference type="InterPro" id="IPR058240">
    <property type="entry name" value="rSAM_sf"/>
</dbReference>
<dbReference type="SFLD" id="SFLDG01069">
    <property type="entry name" value="UPF0313"/>
    <property type="match status" value="1"/>
</dbReference>
<dbReference type="SFLD" id="SFLDS00029">
    <property type="entry name" value="Radical_SAM"/>
    <property type="match status" value="1"/>
</dbReference>
<keyword evidence="1 6" id="KW-0004">4Fe-4S</keyword>
<comment type="similarity">
    <text evidence="6">Belongs to the UPF0313 family.</text>
</comment>
<dbReference type="Pfam" id="PF11842">
    <property type="entry name" value="DUF3362"/>
    <property type="match status" value="1"/>
</dbReference>
<dbReference type="Gene3D" id="3.80.30.20">
    <property type="entry name" value="tm_1862 like domain"/>
    <property type="match status" value="1"/>
</dbReference>
<sequence>MSALPPAAHTDHDSDELVAPATKDFVPPALPVAKPLSSYKPFWAKRFGTAPFLPMSRAEMDALGWDSCDIIIVTGDAYVDHPSFGMAVIGRMLENQGFRVGIIAQPDWHSADPFKALGKPNLFWGVTAGNMDSMINRYTADRKIRSDDAYTPGGVGGARPDRCSAVYAQRCREAFKDVPIIMGGIEASLRRIAHYDYWQDKVRRSILMDAKADLLLYGNAERAIVEIAHRLAAREPIEQITDVRGTAFLRRRNDPTIEGWFELDSTEVDRPGRIDQHINPYMGMAQQAAEQGQTCALEDAGAFDPVKGSASPAQADLAGGAKPIKLVPNPALARRDADTAPAPARSGKIVMPPRDRTVIRLPSYEQLKDDPVLYAHANRVLHLETNPGNARALVQRHGEGPGAQDVWITPPPIPLTTPEMDLVFDLPYARAPHPKYGDAVIPAWDMIRFSVNIMRGCFGGCTFCSITEHEGRIIQSRSEDSVIREIELIRDKVKGFTGVISDLGGPTANMYRIGCKSRVIEAACRKPSCVYPDICPNLNTDHSLLIRMYRRARALPGIKKILIGSGLRYDLAVRSPEYIKELVTHHVGGYLKIAPEHTEQGPLSKMMKPGMGAYDRFKQLFEQYSAEAGKKQFLIPYFIAAHPGTTDEDMMNLAIWLKRNGFKADQVQTFYPSPMATATAMYHSGLNTLKGISRDPRKGERVDIVKGEKRRRLHKAFLRYHDPNNWPLLREALKAMGRADLIGNGQHHLIPTYQPSTDGGYESARRKNSTKAGTKTSVVTVGRVARDGSEGQPGRPRKGQVLTQHTGLPPRAGTGPRSAPQQTERDPRGITPTRSGARTGGAGKPFSKPGRGGKPGR</sequence>
<keyword evidence="10" id="KW-1185">Reference proteome</keyword>
<evidence type="ECO:0000313" key="10">
    <source>
        <dbReference type="Proteomes" id="UP000244892"/>
    </source>
</evidence>
<dbReference type="PANTHER" id="PTHR32331">
    <property type="entry name" value="UPF0313 PROTEIN YGIQ"/>
    <property type="match status" value="1"/>
</dbReference>
<dbReference type="InterPro" id="IPR022946">
    <property type="entry name" value="UPF0313"/>
</dbReference>
<dbReference type="GO" id="GO:0005506">
    <property type="term" value="F:iron ion binding"/>
    <property type="evidence" value="ECO:0007669"/>
    <property type="project" value="UniProtKB-UniRule"/>
</dbReference>
<keyword evidence="2 6" id="KW-0949">S-adenosyl-L-methionine</keyword>
<evidence type="ECO:0000256" key="5">
    <source>
        <dbReference type="ARBA" id="ARBA00023014"/>
    </source>
</evidence>
<dbReference type="PROSITE" id="PS01278">
    <property type="entry name" value="MTTASE_RADICAL"/>
    <property type="match status" value="1"/>
</dbReference>
<evidence type="ECO:0000256" key="7">
    <source>
        <dbReference type="SAM" id="MobiDB-lite"/>
    </source>
</evidence>
<dbReference type="KEGG" id="aon:DEH84_04205"/>
<evidence type="ECO:0000256" key="3">
    <source>
        <dbReference type="ARBA" id="ARBA00022723"/>
    </source>
</evidence>
<evidence type="ECO:0000256" key="2">
    <source>
        <dbReference type="ARBA" id="ARBA00022691"/>
    </source>
</evidence>